<accession>A0A0N5A5E4</accession>
<organism evidence="2 3">
    <name type="scientific">Parastrongyloides trichosuri</name>
    <name type="common">Possum-specific nematode worm</name>
    <dbReference type="NCBI Taxonomy" id="131310"/>
    <lineage>
        <taxon>Eukaryota</taxon>
        <taxon>Metazoa</taxon>
        <taxon>Ecdysozoa</taxon>
        <taxon>Nematoda</taxon>
        <taxon>Chromadorea</taxon>
        <taxon>Rhabditida</taxon>
        <taxon>Tylenchina</taxon>
        <taxon>Panagrolaimomorpha</taxon>
        <taxon>Strongyloidoidea</taxon>
        <taxon>Strongyloididae</taxon>
        <taxon>Parastrongyloides</taxon>
    </lineage>
</organism>
<name>A0A0N5A5E4_PARTI</name>
<proteinExistence type="predicted"/>
<sequence length="442" mass="51755">MYASSQCGRCGVKTNLKGKIIRGLLGCHLIHVSQHHHTLAEEGNEIDERLLIQLSNCKNSSQRKKTFDDSSFLSPTQIEIYSELGSLTTFIPDKLIESFYDIPLNDLNEFTQTTLQSTYPTMKDFFGKVNYKNNIDNVIINSIEINQCNLIEWGKRIVERMKKINNFHDKWKFILITPTIEDIKIDKNGNNSNIVPTLYETLHFIKRELPKRTYIVVLKNEKMNLWKEYRKSFNYCQSTTDTWFNNNDKFNNNTNNVKCDLETWEYLQMNITRYFNNKFFNINIINLLENFIPISVFTNEKTLKTDLSILSIDCKHLSARGISILHTTLWNYLISPSINNYESKSYFKPILQELKCPVPSCPFLYTTDNIIYCDNDYFNENYFLTHLNFVTEIGQEAIIVILLVTAIILYSLIWGFLVKVLHKKDCEEKDDTEESLVTNDNE</sequence>
<dbReference type="PANTHER" id="PTHR21325:SF28">
    <property type="entry name" value="SGNH DOMAIN-CONTAINING PROTEIN"/>
    <property type="match status" value="1"/>
</dbReference>
<dbReference type="STRING" id="131310.A0A0N5A5E4"/>
<dbReference type="GO" id="GO:0004620">
    <property type="term" value="F:phospholipase activity"/>
    <property type="evidence" value="ECO:0007669"/>
    <property type="project" value="InterPro"/>
</dbReference>
<reference evidence="3" key="1">
    <citation type="submission" date="2017-02" db="UniProtKB">
        <authorList>
            <consortium name="WormBaseParasite"/>
        </authorList>
    </citation>
    <scope>IDENTIFICATION</scope>
</reference>
<keyword evidence="2" id="KW-1185">Reference proteome</keyword>
<evidence type="ECO:0000256" key="1">
    <source>
        <dbReference type="SAM" id="Phobius"/>
    </source>
</evidence>
<keyword evidence="1" id="KW-0812">Transmembrane</keyword>
<protein>
    <submittedName>
        <fullName evidence="3">SGNH domain-containing protein</fullName>
    </submittedName>
</protein>
<evidence type="ECO:0000313" key="2">
    <source>
        <dbReference type="Proteomes" id="UP000038045"/>
    </source>
</evidence>
<dbReference type="WBParaSite" id="PTRK_0001692700.1">
    <property type="protein sequence ID" value="PTRK_0001692700.1"/>
    <property type="gene ID" value="PTRK_0001692700"/>
</dbReference>
<dbReference type="InterPro" id="IPR038885">
    <property type="entry name" value="PLB1"/>
</dbReference>
<keyword evidence="1" id="KW-1133">Transmembrane helix</keyword>
<dbReference type="GO" id="GO:0006644">
    <property type="term" value="P:phospholipid metabolic process"/>
    <property type="evidence" value="ECO:0007669"/>
    <property type="project" value="TreeGrafter"/>
</dbReference>
<dbReference type="PANTHER" id="PTHR21325">
    <property type="entry name" value="PHOSPHOLIPASE B, PLB1"/>
    <property type="match status" value="1"/>
</dbReference>
<dbReference type="AlphaFoldDB" id="A0A0N5A5E4"/>
<feature type="transmembrane region" description="Helical" evidence="1">
    <location>
        <begin position="397"/>
        <end position="417"/>
    </location>
</feature>
<keyword evidence="1" id="KW-0472">Membrane</keyword>
<dbReference type="Proteomes" id="UP000038045">
    <property type="component" value="Unplaced"/>
</dbReference>
<evidence type="ECO:0000313" key="3">
    <source>
        <dbReference type="WBParaSite" id="PTRK_0001692700.1"/>
    </source>
</evidence>